<proteinExistence type="inferred from homology"/>
<dbReference type="InterPro" id="IPR003439">
    <property type="entry name" value="ABC_transporter-like_ATP-bd"/>
</dbReference>
<dbReference type="PROSITE" id="PS50893">
    <property type="entry name" value="ABC_TRANSPORTER_2"/>
    <property type="match status" value="1"/>
</dbReference>
<comment type="similarity">
    <text evidence="4">Belongs to the ABC transporter superfamily. Macrolide exporter (TC 3.A.1.122) family.</text>
</comment>
<dbReference type="GO" id="GO:0089705">
    <property type="term" value="P:protein localization to outer membrane"/>
    <property type="evidence" value="ECO:0007669"/>
    <property type="project" value="TreeGrafter"/>
</dbReference>
<evidence type="ECO:0000313" key="6">
    <source>
        <dbReference type="EMBL" id="SIO94746.1"/>
    </source>
</evidence>
<dbReference type="RefSeq" id="WP_074373268.1">
    <property type="nucleotide sequence ID" value="NZ_AP024907.1"/>
</dbReference>
<dbReference type="InterPro" id="IPR017871">
    <property type="entry name" value="ABC_transporter-like_CS"/>
</dbReference>
<sequence length="227" mass="25165">MLSFSEITKKYSLGKQSVNALSSVSGRIETSEMTALCGPSGSGKSTLLNILGILDLDYSGQVSIDGQPLPKQIREATLQRRTKLGFIFQRFNLIPVMSALDNVAYPLLLNKIERKLHREKAETMLCKVGLEQFIHHRPETLSGGQQQRVAIARALVSLPEIVIADEPTASLDSKSATMVIDLMKELGHEMGTTFIIATHDARMAQRCDREINLVDGQLSEKKTQWEI</sequence>
<dbReference type="GO" id="GO:1902495">
    <property type="term" value="C:transmembrane transporter complex"/>
    <property type="evidence" value="ECO:0007669"/>
    <property type="project" value="UniProtKB-ARBA"/>
</dbReference>
<evidence type="ECO:0000313" key="7">
    <source>
        <dbReference type="Proteomes" id="UP000184774"/>
    </source>
</evidence>
<dbReference type="SMART" id="SM00382">
    <property type="entry name" value="AAA"/>
    <property type="match status" value="1"/>
</dbReference>
<keyword evidence="6" id="KW-0449">Lipoprotein</keyword>
<evidence type="ECO:0000256" key="4">
    <source>
        <dbReference type="ARBA" id="ARBA00038388"/>
    </source>
</evidence>
<organism evidence="6 7">
    <name type="scientific">Vibrio spartinae</name>
    <dbReference type="NCBI Taxonomy" id="1918945"/>
    <lineage>
        <taxon>Bacteria</taxon>
        <taxon>Pseudomonadati</taxon>
        <taxon>Pseudomonadota</taxon>
        <taxon>Gammaproteobacteria</taxon>
        <taxon>Vibrionales</taxon>
        <taxon>Vibrionaceae</taxon>
        <taxon>Vibrio</taxon>
    </lineage>
</organism>
<dbReference type="OrthoDB" id="9801477at2"/>
<dbReference type="InterPro" id="IPR003593">
    <property type="entry name" value="AAA+_ATPase"/>
</dbReference>
<dbReference type="PANTHER" id="PTHR24220:SF689">
    <property type="entry name" value="LIPOPROTEIN-RELEASING SYSTEM ATP-BINDING PROTEIN LOLD"/>
    <property type="match status" value="1"/>
</dbReference>
<accession>A0A1N6M5X8</accession>
<dbReference type="SUPFAM" id="SSF52540">
    <property type="entry name" value="P-loop containing nucleoside triphosphate hydrolases"/>
    <property type="match status" value="1"/>
</dbReference>
<dbReference type="EC" id="3.6.3.-" evidence="6"/>
<evidence type="ECO:0000259" key="5">
    <source>
        <dbReference type="PROSITE" id="PS50893"/>
    </source>
</evidence>
<dbReference type="GO" id="GO:0005524">
    <property type="term" value="F:ATP binding"/>
    <property type="evidence" value="ECO:0007669"/>
    <property type="project" value="UniProtKB-KW"/>
</dbReference>
<dbReference type="CDD" id="cd03255">
    <property type="entry name" value="ABC_MJ0796_LolCDE_FtsE"/>
    <property type="match status" value="1"/>
</dbReference>
<dbReference type="Pfam" id="PF00005">
    <property type="entry name" value="ABC_tran"/>
    <property type="match status" value="1"/>
</dbReference>
<dbReference type="GO" id="GO:0016887">
    <property type="term" value="F:ATP hydrolysis activity"/>
    <property type="evidence" value="ECO:0007669"/>
    <property type="project" value="InterPro"/>
</dbReference>
<dbReference type="FunFam" id="3.40.50.300:FF:000032">
    <property type="entry name" value="Export ABC transporter ATP-binding protein"/>
    <property type="match status" value="1"/>
</dbReference>
<gene>
    <name evidence="6" type="primary">lolD_3</name>
    <name evidence="6" type="ORF">VSP9026_02476</name>
</gene>
<dbReference type="EMBL" id="FSSB01000016">
    <property type="protein sequence ID" value="SIO94746.1"/>
    <property type="molecule type" value="Genomic_DNA"/>
</dbReference>
<keyword evidence="3 6" id="KW-0067">ATP-binding</keyword>
<dbReference type="PANTHER" id="PTHR24220">
    <property type="entry name" value="IMPORT ATP-BINDING PROTEIN"/>
    <property type="match status" value="1"/>
</dbReference>
<evidence type="ECO:0000256" key="1">
    <source>
        <dbReference type="ARBA" id="ARBA00022448"/>
    </source>
</evidence>
<dbReference type="AlphaFoldDB" id="A0A1N6M5X8"/>
<dbReference type="InterPro" id="IPR015854">
    <property type="entry name" value="ABC_transpr_LolD-like"/>
</dbReference>
<keyword evidence="1" id="KW-0813">Transport</keyword>
<name>A0A1N6M5X8_9VIBR</name>
<dbReference type="InterPro" id="IPR017911">
    <property type="entry name" value="MacB-like_ATP-bd"/>
</dbReference>
<protein>
    <submittedName>
        <fullName evidence="6">Lipoprotein-releasing system ATP-binding protein LolD</fullName>
        <ecNumber evidence="6">3.6.3.-</ecNumber>
    </submittedName>
</protein>
<dbReference type="PROSITE" id="PS00211">
    <property type="entry name" value="ABC_TRANSPORTER_1"/>
    <property type="match status" value="1"/>
</dbReference>
<dbReference type="Gene3D" id="3.40.50.300">
    <property type="entry name" value="P-loop containing nucleotide triphosphate hydrolases"/>
    <property type="match status" value="1"/>
</dbReference>
<dbReference type="InterPro" id="IPR027417">
    <property type="entry name" value="P-loop_NTPase"/>
</dbReference>
<reference evidence="6 7" key="1">
    <citation type="submission" date="2016-12" db="EMBL/GenBank/DDBJ databases">
        <authorList>
            <person name="Song W.-J."/>
            <person name="Kurnit D.M."/>
        </authorList>
    </citation>
    <scope>NUCLEOTIDE SEQUENCE [LARGE SCALE GENOMIC DNA]</scope>
    <source>
        <strain evidence="6 7">CECT 9026</strain>
    </source>
</reference>
<dbReference type="GO" id="GO:0044874">
    <property type="term" value="P:lipoprotein localization to outer membrane"/>
    <property type="evidence" value="ECO:0007669"/>
    <property type="project" value="TreeGrafter"/>
</dbReference>
<evidence type="ECO:0000256" key="2">
    <source>
        <dbReference type="ARBA" id="ARBA00022741"/>
    </source>
</evidence>
<keyword evidence="2" id="KW-0547">Nucleotide-binding</keyword>
<dbReference type="Proteomes" id="UP000184774">
    <property type="component" value="Unassembled WGS sequence"/>
</dbReference>
<keyword evidence="6" id="KW-0378">Hydrolase</keyword>
<evidence type="ECO:0000256" key="3">
    <source>
        <dbReference type="ARBA" id="ARBA00022840"/>
    </source>
</evidence>
<dbReference type="GO" id="GO:0005886">
    <property type="term" value="C:plasma membrane"/>
    <property type="evidence" value="ECO:0007669"/>
    <property type="project" value="TreeGrafter"/>
</dbReference>
<feature type="domain" description="ABC transporter" evidence="5">
    <location>
        <begin position="2"/>
        <end position="227"/>
    </location>
</feature>
<dbReference type="GO" id="GO:0022857">
    <property type="term" value="F:transmembrane transporter activity"/>
    <property type="evidence" value="ECO:0007669"/>
    <property type="project" value="TreeGrafter"/>
</dbReference>